<reference evidence="2 3" key="1">
    <citation type="journal article" date="2015" name="Stand. Genomic Sci.">
        <title>Genomic Encyclopedia of Bacterial and Archaeal Type Strains, Phase III: the genomes of soil and plant-associated and newly described type strains.</title>
        <authorList>
            <person name="Whitman W.B."/>
            <person name="Woyke T."/>
            <person name="Klenk H.P."/>
            <person name="Zhou Y."/>
            <person name="Lilburn T.G."/>
            <person name="Beck B.J."/>
            <person name="De Vos P."/>
            <person name="Vandamme P."/>
            <person name="Eisen J.A."/>
            <person name="Garrity G."/>
            <person name="Hugenholtz P."/>
            <person name="Kyrpides N.C."/>
        </authorList>
    </citation>
    <scope>NUCLEOTIDE SEQUENCE [LARGE SCALE GENOMIC DNA]</scope>
    <source>
        <strain evidence="2 3">S2T63</strain>
    </source>
</reference>
<gene>
    <name evidence="2" type="ORF">C7474_1009</name>
</gene>
<keyword evidence="1" id="KW-1133">Transmembrane helix</keyword>
<dbReference type="EMBL" id="RCDB01000001">
    <property type="protein sequence ID" value="RLK53047.1"/>
    <property type="molecule type" value="Genomic_DNA"/>
</dbReference>
<feature type="transmembrane region" description="Helical" evidence="1">
    <location>
        <begin position="12"/>
        <end position="36"/>
    </location>
</feature>
<evidence type="ECO:0000256" key="1">
    <source>
        <dbReference type="SAM" id="Phobius"/>
    </source>
</evidence>
<protein>
    <submittedName>
        <fullName evidence="2">Uncharacterized protein</fullName>
    </submittedName>
</protein>
<comment type="caution">
    <text evidence="2">The sequence shown here is derived from an EMBL/GenBank/DDBJ whole genome shotgun (WGS) entry which is preliminary data.</text>
</comment>
<evidence type="ECO:0000313" key="2">
    <source>
        <dbReference type="EMBL" id="RLK53047.1"/>
    </source>
</evidence>
<name>A0A498CDD5_9MICO</name>
<accession>A0A498CDD5</accession>
<dbReference type="RefSeq" id="WP_241965096.1">
    <property type="nucleotide sequence ID" value="NZ_RCDB01000001.1"/>
</dbReference>
<dbReference type="AlphaFoldDB" id="A0A498CDD5"/>
<feature type="transmembrane region" description="Helical" evidence="1">
    <location>
        <begin position="183"/>
        <end position="203"/>
    </location>
</feature>
<keyword evidence="3" id="KW-1185">Reference proteome</keyword>
<keyword evidence="1" id="KW-0472">Membrane</keyword>
<organism evidence="2 3">
    <name type="scientific">Microbacterium telephonicum</name>
    <dbReference type="NCBI Taxonomy" id="1714841"/>
    <lineage>
        <taxon>Bacteria</taxon>
        <taxon>Bacillati</taxon>
        <taxon>Actinomycetota</taxon>
        <taxon>Actinomycetes</taxon>
        <taxon>Micrococcales</taxon>
        <taxon>Microbacteriaceae</taxon>
        <taxon>Microbacterium</taxon>
    </lineage>
</organism>
<feature type="transmembrane region" description="Helical" evidence="1">
    <location>
        <begin position="43"/>
        <end position="63"/>
    </location>
</feature>
<sequence length="204" mass="20854">MVPMPPDDPALALVWSILLAVLVILLLAAALVLVVVSLRRPTVIALSVATGLLLGATVLTAFSPVDVPLLVGVIVALLAGTVGVLGGNPVTRLVLRIATGGRVRETSDGGIFLVARGGASATADDEERALLRGGTTIGYLERLAVVLSIIVGYPEAIAVVVAIKGVGRFSELAAAEARERFIIGTLASLLWAAVAGALVRLAVW</sequence>
<feature type="transmembrane region" description="Helical" evidence="1">
    <location>
        <begin position="143"/>
        <end position="163"/>
    </location>
</feature>
<dbReference type="Proteomes" id="UP000273158">
    <property type="component" value="Unassembled WGS sequence"/>
</dbReference>
<feature type="transmembrane region" description="Helical" evidence="1">
    <location>
        <begin position="69"/>
        <end position="87"/>
    </location>
</feature>
<evidence type="ECO:0000313" key="3">
    <source>
        <dbReference type="Proteomes" id="UP000273158"/>
    </source>
</evidence>
<keyword evidence="1" id="KW-0812">Transmembrane</keyword>
<proteinExistence type="predicted"/>